<protein>
    <submittedName>
        <fullName evidence="3">Uncharacterized protein</fullName>
    </submittedName>
</protein>
<evidence type="ECO:0000313" key="3">
    <source>
        <dbReference type="EMBL" id="KAK4202856.1"/>
    </source>
</evidence>
<dbReference type="Proteomes" id="UP001303160">
    <property type="component" value="Unassembled WGS sequence"/>
</dbReference>
<organism evidence="3 4">
    <name type="scientific">Triangularia verruculosa</name>
    <dbReference type="NCBI Taxonomy" id="2587418"/>
    <lineage>
        <taxon>Eukaryota</taxon>
        <taxon>Fungi</taxon>
        <taxon>Dikarya</taxon>
        <taxon>Ascomycota</taxon>
        <taxon>Pezizomycotina</taxon>
        <taxon>Sordariomycetes</taxon>
        <taxon>Sordariomycetidae</taxon>
        <taxon>Sordariales</taxon>
        <taxon>Podosporaceae</taxon>
        <taxon>Triangularia</taxon>
    </lineage>
</organism>
<keyword evidence="1" id="KW-0175">Coiled coil</keyword>
<evidence type="ECO:0000313" key="4">
    <source>
        <dbReference type="Proteomes" id="UP001303160"/>
    </source>
</evidence>
<sequence length="287" mass="34265">MCQGTKSRMSCGHFHLNFHERCEAWCNEPQVQLIMHRDEQCGHCVARSEVDVSRTHHQKYFNKEKQRFMAAYHSYCVDGQQEVLVSLREEVIRANREMRALREEFPGLKHLEYQLDGIRRELADMKAMIQVQMRLVEEEGGMEELFVINERRSSLMRHRDLAVKKHGGVPQHVRESFDSQMERLLEDQIVLMKRCPQLTKLNCMERRLEHLESREKRLSSHDYLERLDSIRARQFAFEVEEKRMAKERLRPLRSIGSRMRQQAMEEKAEVKEARRAGRAVAYREPDR</sequence>
<comment type="caution">
    <text evidence="3">The sequence shown here is derived from an EMBL/GenBank/DDBJ whole genome shotgun (WGS) entry which is preliminary data.</text>
</comment>
<accession>A0AAN6XM51</accession>
<keyword evidence="4" id="KW-1185">Reference proteome</keyword>
<evidence type="ECO:0000256" key="2">
    <source>
        <dbReference type="SAM" id="MobiDB-lite"/>
    </source>
</evidence>
<gene>
    <name evidence="3" type="ORF">QBC40DRAFT_320748</name>
</gene>
<feature type="region of interest" description="Disordered" evidence="2">
    <location>
        <begin position="253"/>
        <end position="287"/>
    </location>
</feature>
<feature type="coiled-coil region" evidence="1">
    <location>
        <begin position="77"/>
        <end position="128"/>
    </location>
</feature>
<reference evidence="3" key="1">
    <citation type="journal article" date="2023" name="Mol. Phylogenet. Evol.">
        <title>Genome-scale phylogeny and comparative genomics of the fungal order Sordariales.</title>
        <authorList>
            <person name="Hensen N."/>
            <person name="Bonometti L."/>
            <person name="Westerberg I."/>
            <person name="Brannstrom I.O."/>
            <person name="Guillou S."/>
            <person name="Cros-Aarteil S."/>
            <person name="Calhoun S."/>
            <person name="Haridas S."/>
            <person name="Kuo A."/>
            <person name="Mondo S."/>
            <person name="Pangilinan J."/>
            <person name="Riley R."/>
            <person name="LaButti K."/>
            <person name="Andreopoulos B."/>
            <person name="Lipzen A."/>
            <person name="Chen C."/>
            <person name="Yan M."/>
            <person name="Daum C."/>
            <person name="Ng V."/>
            <person name="Clum A."/>
            <person name="Steindorff A."/>
            <person name="Ohm R.A."/>
            <person name="Martin F."/>
            <person name="Silar P."/>
            <person name="Natvig D.O."/>
            <person name="Lalanne C."/>
            <person name="Gautier V."/>
            <person name="Ament-Velasquez S.L."/>
            <person name="Kruys A."/>
            <person name="Hutchinson M.I."/>
            <person name="Powell A.J."/>
            <person name="Barry K."/>
            <person name="Miller A.N."/>
            <person name="Grigoriev I.V."/>
            <person name="Debuchy R."/>
            <person name="Gladieux P."/>
            <person name="Hiltunen Thoren M."/>
            <person name="Johannesson H."/>
        </authorList>
    </citation>
    <scope>NUCLEOTIDE SEQUENCE</scope>
    <source>
        <strain evidence="3">CBS 315.58</strain>
    </source>
</reference>
<name>A0AAN6XM51_9PEZI</name>
<evidence type="ECO:0000256" key="1">
    <source>
        <dbReference type="SAM" id="Coils"/>
    </source>
</evidence>
<dbReference type="EMBL" id="MU863894">
    <property type="protein sequence ID" value="KAK4202856.1"/>
    <property type="molecule type" value="Genomic_DNA"/>
</dbReference>
<proteinExistence type="predicted"/>
<reference evidence="3" key="2">
    <citation type="submission" date="2023-05" db="EMBL/GenBank/DDBJ databases">
        <authorList>
            <consortium name="Lawrence Berkeley National Laboratory"/>
            <person name="Steindorff A."/>
            <person name="Hensen N."/>
            <person name="Bonometti L."/>
            <person name="Westerberg I."/>
            <person name="Brannstrom I.O."/>
            <person name="Guillou S."/>
            <person name="Cros-Aarteil S."/>
            <person name="Calhoun S."/>
            <person name="Haridas S."/>
            <person name="Kuo A."/>
            <person name="Mondo S."/>
            <person name="Pangilinan J."/>
            <person name="Riley R."/>
            <person name="Labutti K."/>
            <person name="Andreopoulos B."/>
            <person name="Lipzen A."/>
            <person name="Chen C."/>
            <person name="Yanf M."/>
            <person name="Daum C."/>
            <person name="Ng V."/>
            <person name="Clum A."/>
            <person name="Ohm R."/>
            <person name="Martin F."/>
            <person name="Silar P."/>
            <person name="Natvig D."/>
            <person name="Lalanne C."/>
            <person name="Gautier V."/>
            <person name="Ament-Velasquez S.L."/>
            <person name="Kruys A."/>
            <person name="Hutchinson M.I."/>
            <person name="Powell A.J."/>
            <person name="Barry K."/>
            <person name="Miller A.N."/>
            <person name="Grigoriev I.V."/>
            <person name="Debuchy R."/>
            <person name="Gladieux P."/>
            <person name="Thoren M.H."/>
            <person name="Johannesson H."/>
        </authorList>
    </citation>
    <scope>NUCLEOTIDE SEQUENCE</scope>
    <source>
        <strain evidence="3">CBS 315.58</strain>
    </source>
</reference>
<dbReference type="AlphaFoldDB" id="A0AAN6XM51"/>
<feature type="compositionally biased region" description="Basic and acidic residues" evidence="2">
    <location>
        <begin position="263"/>
        <end position="287"/>
    </location>
</feature>